<dbReference type="InterPro" id="IPR009057">
    <property type="entry name" value="Homeodomain-like_sf"/>
</dbReference>
<gene>
    <name evidence="5" type="ORF">CJ198_12945</name>
    <name evidence="6" type="ORF">EW640_06940</name>
</gene>
<dbReference type="PANTHER" id="PTHR30055">
    <property type="entry name" value="HTH-TYPE TRANSCRIPTIONAL REGULATOR RUTR"/>
    <property type="match status" value="1"/>
</dbReference>
<reference evidence="5 7" key="1">
    <citation type="submission" date="2017-09" db="EMBL/GenBank/DDBJ databases">
        <title>Bacterial strain isolated from the female urinary microbiota.</title>
        <authorList>
            <person name="Thomas-White K."/>
            <person name="Kumar N."/>
            <person name="Forster S."/>
            <person name="Putonti C."/>
            <person name="Lawley T."/>
            <person name="Wolfe A.J."/>
        </authorList>
    </citation>
    <scope>NUCLEOTIDE SEQUENCE [LARGE SCALE GENOMIC DNA]</scope>
    <source>
        <strain evidence="5 7">UMB0680</strain>
    </source>
</reference>
<dbReference type="GO" id="GO:0003700">
    <property type="term" value="F:DNA-binding transcription factor activity"/>
    <property type="evidence" value="ECO:0007669"/>
    <property type="project" value="TreeGrafter"/>
</dbReference>
<dbReference type="InterPro" id="IPR039538">
    <property type="entry name" value="BetI_C"/>
</dbReference>
<dbReference type="PANTHER" id="PTHR30055:SF234">
    <property type="entry name" value="HTH-TYPE TRANSCRIPTIONAL REGULATOR BETI"/>
    <property type="match status" value="1"/>
</dbReference>
<dbReference type="SUPFAM" id="SSF48498">
    <property type="entry name" value="Tetracyclin repressor-like, C-terminal domain"/>
    <property type="match status" value="1"/>
</dbReference>
<dbReference type="Proteomes" id="UP000235703">
    <property type="component" value="Unassembled WGS sequence"/>
</dbReference>
<evidence type="ECO:0000259" key="4">
    <source>
        <dbReference type="Pfam" id="PF13977"/>
    </source>
</evidence>
<keyword evidence="1" id="KW-0805">Transcription regulation</keyword>
<dbReference type="SUPFAM" id="SSF46689">
    <property type="entry name" value="Homeodomain-like"/>
    <property type="match status" value="1"/>
</dbReference>
<dbReference type="InterPro" id="IPR050109">
    <property type="entry name" value="HTH-type_TetR-like_transc_reg"/>
</dbReference>
<dbReference type="Pfam" id="PF13977">
    <property type="entry name" value="TetR_C_6"/>
    <property type="match status" value="1"/>
</dbReference>
<evidence type="ECO:0000256" key="2">
    <source>
        <dbReference type="ARBA" id="ARBA00023125"/>
    </source>
</evidence>
<feature type="domain" description="BetI-type transcriptional repressor C-terminal" evidence="4">
    <location>
        <begin position="90"/>
        <end position="190"/>
    </location>
</feature>
<organism evidence="5 7">
    <name type="scientific">Brevibacterium luteolum</name>
    <dbReference type="NCBI Taxonomy" id="199591"/>
    <lineage>
        <taxon>Bacteria</taxon>
        <taxon>Bacillati</taxon>
        <taxon>Actinomycetota</taxon>
        <taxon>Actinomycetes</taxon>
        <taxon>Micrococcales</taxon>
        <taxon>Brevibacteriaceae</taxon>
        <taxon>Brevibacterium</taxon>
    </lineage>
</organism>
<accession>A0A2N6PET7</accession>
<keyword evidence="3" id="KW-0804">Transcription</keyword>
<dbReference type="EMBL" id="PNFZ01000009">
    <property type="protein sequence ID" value="PMB97205.1"/>
    <property type="molecule type" value="Genomic_DNA"/>
</dbReference>
<keyword evidence="7" id="KW-1185">Reference proteome</keyword>
<dbReference type="EMBL" id="CP035810">
    <property type="protein sequence ID" value="QIN29036.1"/>
    <property type="molecule type" value="Genomic_DNA"/>
</dbReference>
<dbReference type="KEGG" id="blut:EW640_06940"/>
<reference evidence="6 8" key="2">
    <citation type="submission" date="2019-02" db="EMBL/GenBank/DDBJ databases">
        <title>Complete Genome Sequence and Methylome Analysis of Brevibacterium luteolum NEB1784.</title>
        <authorList>
            <person name="Fomenkov A."/>
            <person name="Roberts R.J."/>
        </authorList>
    </citation>
    <scope>NUCLEOTIDE SEQUENCE [LARGE SCALE GENOMIC DNA]</scope>
    <source>
        <strain evidence="6 8">NEB1784</strain>
    </source>
</reference>
<dbReference type="Gene3D" id="1.10.357.10">
    <property type="entry name" value="Tetracycline Repressor, domain 2"/>
    <property type="match status" value="1"/>
</dbReference>
<evidence type="ECO:0000313" key="6">
    <source>
        <dbReference type="EMBL" id="QIN29036.1"/>
    </source>
</evidence>
<dbReference type="OrthoDB" id="4548508at2"/>
<keyword evidence="2" id="KW-0238">DNA-binding</keyword>
<evidence type="ECO:0000313" key="8">
    <source>
        <dbReference type="Proteomes" id="UP000501518"/>
    </source>
</evidence>
<dbReference type="InterPro" id="IPR036271">
    <property type="entry name" value="Tet_transcr_reg_TetR-rel_C_sf"/>
</dbReference>
<evidence type="ECO:0000313" key="7">
    <source>
        <dbReference type="Proteomes" id="UP000235703"/>
    </source>
</evidence>
<sequence length="203" mass="22227">MAGPRVRKSAEQRRAEMREAADAIAVSDGLAAVTVRSLAQRMGVVPGLIAHYVDSMDVLRAETVGRVLTAELEDFREVVETETSTRNRLRLLTELLTRAGREGASALWLDAWSYGLRVLPIAAEVRAHMDAWQAFIQQLIEAAVDAGDVECRDPDATAWHIIAVADGLNAHGLVQYRDREALRRQLAKAIGESLGLSPEDLCS</sequence>
<evidence type="ECO:0000256" key="3">
    <source>
        <dbReference type="ARBA" id="ARBA00023163"/>
    </source>
</evidence>
<evidence type="ECO:0000313" key="5">
    <source>
        <dbReference type="EMBL" id="PMB97205.1"/>
    </source>
</evidence>
<proteinExistence type="predicted"/>
<evidence type="ECO:0000256" key="1">
    <source>
        <dbReference type="ARBA" id="ARBA00023015"/>
    </source>
</evidence>
<dbReference type="GO" id="GO:0000976">
    <property type="term" value="F:transcription cis-regulatory region binding"/>
    <property type="evidence" value="ECO:0007669"/>
    <property type="project" value="TreeGrafter"/>
</dbReference>
<name>A0A2N6PET7_9MICO</name>
<dbReference type="Proteomes" id="UP000501518">
    <property type="component" value="Chromosome"/>
</dbReference>
<protein>
    <submittedName>
        <fullName evidence="5">TetR family transcriptional regulator</fullName>
    </submittedName>
</protein>
<dbReference type="AlphaFoldDB" id="A0A2N6PET7"/>